<keyword evidence="1" id="KW-0472">Membrane</keyword>
<comment type="caution">
    <text evidence="2">The sequence shown here is derived from an EMBL/GenBank/DDBJ whole genome shotgun (WGS) entry which is preliminary data.</text>
</comment>
<feature type="transmembrane region" description="Helical" evidence="1">
    <location>
        <begin position="105"/>
        <end position="125"/>
    </location>
</feature>
<feature type="transmembrane region" description="Helical" evidence="1">
    <location>
        <begin position="311"/>
        <end position="330"/>
    </location>
</feature>
<evidence type="ECO:0000313" key="3">
    <source>
        <dbReference type="Proteomes" id="UP000562045"/>
    </source>
</evidence>
<feature type="transmembrane region" description="Helical" evidence="1">
    <location>
        <begin position="336"/>
        <end position="354"/>
    </location>
</feature>
<feature type="transmembrane region" description="Helical" evidence="1">
    <location>
        <begin position="361"/>
        <end position="381"/>
    </location>
</feature>
<organism evidence="2 3">
    <name type="scientific">Nocardioides aromaticivorans</name>
    <dbReference type="NCBI Taxonomy" id="200618"/>
    <lineage>
        <taxon>Bacteria</taxon>
        <taxon>Bacillati</taxon>
        <taxon>Actinomycetota</taxon>
        <taxon>Actinomycetes</taxon>
        <taxon>Propionibacteriales</taxon>
        <taxon>Nocardioidaceae</taxon>
        <taxon>Nocardioides</taxon>
    </lineage>
</organism>
<proteinExistence type="predicted"/>
<keyword evidence="1" id="KW-0812">Transmembrane</keyword>
<dbReference type="AlphaFoldDB" id="A0A7Z0CLR7"/>
<feature type="transmembrane region" description="Helical" evidence="1">
    <location>
        <begin position="64"/>
        <end position="85"/>
    </location>
</feature>
<evidence type="ECO:0000313" key="2">
    <source>
        <dbReference type="EMBL" id="NYI43050.1"/>
    </source>
</evidence>
<dbReference type="Proteomes" id="UP000562045">
    <property type="component" value="Unassembled WGS sequence"/>
</dbReference>
<keyword evidence="1" id="KW-1133">Transmembrane helix</keyword>
<name>A0A7Z0CLR7_9ACTN</name>
<reference evidence="2 3" key="1">
    <citation type="submission" date="2020-07" db="EMBL/GenBank/DDBJ databases">
        <title>Sequencing the genomes of 1000 actinobacteria strains.</title>
        <authorList>
            <person name="Klenk H.-P."/>
        </authorList>
    </citation>
    <scope>NUCLEOTIDE SEQUENCE [LARGE SCALE GENOMIC DNA]</scope>
    <source>
        <strain evidence="2 3">DSM 15131</strain>
    </source>
</reference>
<feature type="transmembrane region" description="Helical" evidence="1">
    <location>
        <begin position="183"/>
        <end position="204"/>
    </location>
</feature>
<evidence type="ECO:0000256" key="1">
    <source>
        <dbReference type="SAM" id="Phobius"/>
    </source>
</evidence>
<accession>A0A7Z0CLR7</accession>
<dbReference type="EMBL" id="JACBZM010000001">
    <property type="protein sequence ID" value="NYI43050.1"/>
    <property type="molecule type" value="Genomic_DNA"/>
</dbReference>
<feature type="transmembrane region" description="Helical" evidence="1">
    <location>
        <begin position="20"/>
        <end position="38"/>
    </location>
</feature>
<sequence length="680" mass="72737">MLLAVEEAPPAGGAALDQVLIAFAAFAAIYIPLGIFLLRERDGKPTVIGRLADRVSAVDGLPRWAGLPSYLALVSLISCAFGVYWDVPIHMQNGRDEGPLANPSHFPIMFGIFFFLAAGVISAGLAKDPLPRRTVRLTPKWRVPMGTLVLLGAGMIAAAGFPADDVWHRLFGQDVTEWGPTHVMMIGGAVTCILAVPLLLAEAAQVGRPAARRWTWIGGLATGGLRLFGRILPPVRREAPEAVLADRAAWSTRLFMTIVIGICIIPVGFLMEFDLGVPQFPAATMFIISGFLTAWIFTAGRLFFGPGGALVTWLTYLGVRVLIYAITLPVPDIHRAHWLLFLGPALCIELLALVVRNRGPVFAAVGGLLAGGAGLATEWWWMDVFMPYPLPPDAQQMPLMLTVGAIAGAGGGLLGWSFARHLERIADLPEASAPLREGMAVTGRWAGTAGTLAFIVLMAVFAPPGSAGEVEVVKDCAGDECRTTYQPVEGTGVIMGQVSYDDDCIGTDGCLTRVTVRTDEDKVEDAVWISALAYQGRHRTSGDVPGDGMLSVAMEATGREGEYRSAEPLPIYGNWKVLIRLHLAPTTMVSIPVHMPADTAIDGPASGLVQVDDGTDAAFVHEPFMLQRERKPDVPVWLWTTMYGVVIASWLVLLAFYGWLYAAAAGASGVPARSEKAPAS</sequence>
<feature type="transmembrane region" description="Helical" evidence="1">
    <location>
        <begin position="254"/>
        <end position="271"/>
    </location>
</feature>
<protein>
    <submittedName>
        <fullName evidence="2">Uncharacterized protein</fullName>
    </submittedName>
</protein>
<feature type="transmembrane region" description="Helical" evidence="1">
    <location>
        <begin position="636"/>
        <end position="660"/>
    </location>
</feature>
<dbReference type="RefSeq" id="WP_179647370.1">
    <property type="nucleotide sequence ID" value="NZ_JACBZM010000001.1"/>
</dbReference>
<feature type="transmembrane region" description="Helical" evidence="1">
    <location>
        <begin position="401"/>
        <end position="419"/>
    </location>
</feature>
<gene>
    <name evidence="2" type="ORF">BJ993_000130</name>
</gene>
<feature type="transmembrane region" description="Helical" evidence="1">
    <location>
        <begin position="283"/>
        <end position="304"/>
    </location>
</feature>
<feature type="transmembrane region" description="Helical" evidence="1">
    <location>
        <begin position="145"/>
        <end position="163"/>
    </location>
</feature>